<evidence type="ECO:0000313" key="4">
    <source>
        <dbReference type="Proteomes" id="UP000054408"/>
    </source>
</evidence>
<keyword evidence="4" id="KW-1185">Reference proteome</keyword>
<gene>
    <name evidence="3" type="ORF">AMSG_01482</name>
</gene>
<dbReference type="PROSITE" id="PS50003">
    <property type="entry name" value="PH_DOMAIN"/>
    <property type="match status" value="1"/>
</dbReference>
<proteinExistence type="predicted"/>
<name>A0A0L0DT68_THETB</name>
<dbReference type="InterPro" id="IPR011993">
    <property type="entry name" value="PH-like_dom_sf"/>
</dbReference>
<dbReference type="Proteomes" id="UP000054408">
    <property type="component" value="Unassembled WGS sequence"/>
</dbReference>
<dbReference type="SMART" id="SM00233">
    <property type="entry name" value="PH"/>
    <property type="match status" value="1"/>
</dbReference>
<evidence type="ECO:0000313" key="3">
    <source>
        <dbReference type="EMBL" id="KNC54628.1"/>
    </source>
</evidence>
<evidence type="ECO:0000256" key="1">
    <source>
        <dbReference type="SAM" id="MobiDB-lite"/>
    </source>
</evidence>
<evidence type="ECO:0000259" key="2">
    <source>
        <dbReference type="PROSITE" id="PS50003"/>
    </source>
</evidence>
<dbReference type="Gene3D" id="2.30.29.30">
    <property type="entry name" value="Pleckstrin-homology domain (PH domain)/Phosphotyrosine-binding domain (PTB)"/>
    <property type="match status" value="1"/>
</dbReference>
<accession>A0A0L0DT68</accession>
<reference evidence="3 4" key="1">
    <citation type="submission" date="2010-05" db="EMBL/GenBank/DDBJ databases">
        <title>The Genome Sequence of Thecamonas trahens ATCC 50062.</title>
        <authorList>
            <consortium name="The Broad Institute Genome Sequencing Platform"/>
            <person name="Russ C."/>
            <person name="Cuomo C."/>
            <person name="Shea T."/>
            <person name="Young S.K."/>
            <person name="Zeng Q."/>
            <person name="Koehrsen M."/>
            <person name="Haas B."/>
            <person name="Borodovsky M."/>
            <person name="Guigo R."/>
            <person name="Alvarado L."/>
            <person name="Berlin A."/>
            <person name="Bochicchio J."/>
            <person name="Borenstein D."/>
            <person name="Chapman S."/>
            <person name="Chen Z."/>
            <person name="Freedman E."/>
            <person name="Gellesch M."/>
            <person name="Goldberg J."/>
            <person name="Griggs A."/>
            <person name="Gujja S."/>
            <person name="Heilman E."/>
            <person name="Heiman D."/>
            <person name="Hepburn T."/>
            <person name="Howarth C."/>
            <person name="Jen D."/>
            <person name="Larson L."/>
            <person name="Mehta T."/>
            <person name="Park D."/>
            <person name="Pearson M."/>
            <person name="Roberts A."/>
            <person name="Saif S."/>
            <person name="Shenoy N."/>
            <person name="Sisk P."/>
            <person name="Stolte C."/>
            <person name="Sykes S."/>
            <person name="Thomson T."/>
            <person name="Walk T."/>
            <person name="White J."/>
            <person name="Yandava C."/>
            <person name="Burger G."/>
            <person name="Gray M.W."/>
            <person name="Holland P.W.H."/>
            <person name="King N."/>
            <person name="Lang F.B.F."/>
            <person name="Roger A.J."/>
            <person name="Ruiz-Trillo I."/>
            <person name="Lander E."/>
            <person name="Nusbaum C."/>
        </authorList>
    </citation>
    <scope>NUCLEOTIDE SEQUENCE [LARGE SCALE GENOMIC DNA]</scope>
    <source>
        <strain evidence="3 4">ATCC 50062</strain>
    </source>
</reference>
<feature type="compositionally biased region" description="Acidic residues" evidence="1">
    <location>
        <begin position="319"/>
        <end position="333"/>
    </location>
</feature>
<dbReference type="RefSeq" id="XP_013761535.1">
    <property type="nucleotide sequence ID" value="XM_013906081.1"/>
</dbReference>
<dbReference type="OrthoDB" id="185175at2759"/>
<dbReference type="GeneID" id="25561231"/>
<dbReference type="CDD" id="cd00821">
    <property type="entry name" value="PH"/>
    <property type="match status" value="1"/>
</dbReference>
<dbReference type="AlphaFoldDB" id="A0A0L0DT68"/>
<feature type="compositionally biased region" description="Low complexity" evidence="1">
    <location>
        <begin position="173"/>
        <end position="186"/>
    </location>
</feature>
<dbReference type="SUPFAM" id="SSF50729">
    <property type="entry name" value="PH domain-like"/>
    <property type="match status" value="1"/>
</dbReference>
<feature type="domain" description="PH" evidence="2">
    <location>
        <begin position="6"/>
        <end position="109"/>
    </location>
</feature>
<organism evidence="3 4">
    <name type="scientific">Thecamonas trahens ATCC 50062</name>
    <dbReference type="NCBI Taxonomy" id="461836"/>
    <lineage>
        <taxon>Eukaryota</taxon>
        <taxon>Apusozoa</taxon>
        <taxon>Apusomonadida</taxon>
        <taxon>Apusomonadidae</taxon>
        <taxon>Thecamonas</taxon>
    </lineage>
</organism>
<feature type="compositionally biased region" description="Low complexity" evidence="1">
    <location>
        <begin position="116"/>
        <end position="160"/>
    </location>
</feature>
<feature type="region of interest" description="Disordered" evidence="1">
    <location>
        <begin position="319"/>
        <end position="349"/>
    </location>
</feature>
<sequence>MSSGRGPSMQGYLLKHPGKGFMRKYKKRWFVLEDLNVSYAKDDKTPPIKSIRCRDIISVTGVPGVPIKAKRKYNGCGFALHYESRAIVLLAESPVEREQWLQALGMAQQIDNGELPAASAGASPDAVGASAAPSSSGSTPTTSSPATDASGGTSGTAPASEQGASGGADNGDDVAAAAAGMRGRAATTKSGVSKGAVGKQAGDVVEDEAAPGQSKVAAMQAALLQASNSSSRARRPSRYSTRMSTLVSDGSSALGAPNQDEIFASIEATLGRTMDLIRVQLGFKGNLDPFFKAAGAMRDAMLETTTLIDTLLFAAIDDDDHPSLDSDNDDGYEYDSAGDGNDAATGDDDVADTAAACPANAPAEYTPDELKKLDEAYEAILSSGQQLILSSRDTFRTDPPVPDSWNRRKAVLNTLRDALLVIVTDANRQDSIRTTIASLVAASEAAKAKAKA</sequence>
<dbReference type="Pfam" id="PF00169">
    <property type="entry name" value="PH"/>
    <property type="match status" value="1"/>
</dbReference>
<dbReference type="InterPro" id="IPR001849">
    <property type="entry name" value="PH_domain"/>
</dbReference>
<dbReference type="EMBL" id="GL349438">
    <property type="protein sequence ID" value="KNC54628.1"/>
    <property type="molecule type" value="Genomic_DNA"/>
</dbReference>
<feature type="region of interest" description="Disordered" evidence="1">
    <location>
        <begin position="115"/>
        <end position="209"/>
    </location>
</feature>
<protein>
    <recommendedName>
        <fullName evidence="2">PH domain-containing protein</fullName>
    </recommendedName>
</protein>